<evidence type="ECO:0000256" key="4">
    <source>
        <dbReference type="ARBA" id="ARBA00022679"/>
    </source>
</evidence>
<feature type="compositionally biased region" description="Basic residues" evidence="5">
    <location>
        <begin position="318"/>
        <end position="329"/>
    </location>
</feature>
<evidence type="ECO:0000256" key="2">
    <source>
        <dbReference type="ARBA" id="ARBA00006739"/>
    </source>
</evidence>
<dbReference type="InterPro" id="IPR029044">
    <property type="entry name" value="Nucleotide-diphossugar_trans"/>
</dbReference>
<dbReference type="GO" id="GO:0016757">
    <property type="term" value="F:glycosyltransferase activity"/>
    <property type="evidence" value="ECO:0007669"/>
    <property type="project" value="UniProtKB-KW"/>
</dbReference>
<feature type="domain" description="Glycosyltransferase 2-like" evidence="6">
    <location>
        <begin position="17"/>
        <end position="132"/>
    </location>
</feature>
<accession>A0A117P7K3</accession>
<dbReference type="SUPFAM" id="SSF53448">
    <property type="entry name" value="Nucleotide-diphospho-sugar transferases"/>
    <property type="match status" value="1"/>
</dbReference>
<evidence type="ECO:0000256" key="1">
    <source>
        <dbReference type="ARBA" id="ARBA00004776"/>
    </source>
</evidence>
<dbReference type="InterPro" id="IPR001173">
    <property type="entry name" value="Glyco_trans_2-like"/>
</dbReference>
<dbReference type="RefSeq" id="WP_062150286.1">
    <property type="nucleotide sequence ID" value="NZ_KQ947988.1"/>
</dbReference>
<gene>
    <name evidence="7" type="ORF">AQI70_16970</name>
</gene>
<dbReference type="Gene3D" id="3.90.550.10">
    <property type="entry name" value="Spore Coat Polysaccharide Biosynthesis Protein SpsA, Chain A"/>
    <property type="match status" value="1"/>
</dbReference>
<keyword evidence="4 7" id="KW-0808">Transferase</keyword>
<comment type="similarity">
    <text evidence="2">Belongs to the glycosyltransferase 2 family.</text>
</comment>
<name>A0A117P7K3_9ACTN</name>
<sequence length="339" mass="37887">MNSERRPRVVTITVGTNELRWLDRCLGSLLDSDTTGFDLEVCYVDNDSADGSVEHVRATWPAVTIIRNDRNLGFAGANNVGIRQALESGADYVFLVNPDTWTPPDLVRGLTELAEEWPEYGIVGPLQYRYDPDSTALDEFNEWTHTALWLGEQHAFAGDGIAHPSPAGLPKGRAPRTLEHAYVQGSALFARTAMLREIGLLDEVLHTYYEETDLCRRARWAGWRVALHLDLGIQHRGGGGATVASTYSRVHMRRNRYYYLFTDVDWHPAKAARLAGRWLVADLMGRSVVGRVPAATGARETIEALRWLADRVPTMRSRRRDHRALRARGGRGAAKGASR</sequence>
<keyword evidence="8" id="KW-1185">Reference proteome</keyword>
<dbReference type="PANTHER" id="PTHR43179:SF12">
    <property type="entry name" value="GALACTOFURANOSYLTRANSFERASE GLFT2"/>
    <property type="match status" value="1"/>
</dbReference>
<reference evidence="7 8" key="1">
    <citation type="submission" date="2015-10" db="EMBL/GenBank/DDBJ databases">
        <title>Draft genome sequence of Streptomyces curacoi DSM 40107, type strain for the species Streptomyces curacoi.</title>
        <authorList>
            <person name="Ruckert C."/>
            <person name="Winkler A."/>
            <person name="Kalinowski J."/>
            <person name="Kampfer P."/>
            <person name="Glaeser S."/>
        </authorList>
    </citation>
    <scope>NUCLEOTIDE SEQUENCE [LARGE SCALE GENOMIC DNA]</scope>
    <source>
        <strain evidence="7 8">DSM 40107</strain>
    </source>
</reference>
<evidence type="ECO:0000256" key="5">
    <source>
        <dbReference type="SAM" id="MobiDB-lite"/>
    </source>
</evidence>
<dbReference type="Pfam" id="PF00535">
    <property type="entry name" value="Glycos_transf_2"/>
    <property type="match status" value="1"/>
</dbReference>
<comment type="caution">
    <text evidence="7">The sequence shown here is derived from an EMBL/GenBank/DDBJ whole genome shotgun (WGS) entry which is preliminary data.</text>
</comment>
<dbReference type="Proteomes" id="UP000054024">
    <property type="component" value="Unassembled WGS sequence"/>
</dbReference>
<evidence type="ECO:0000313" key="8">
    <source>
        <dbReference type="Proteomes" id="UP000054024"/>
    </source>
</evidence>
<dbReference type="CDD" id="cd04186">
    <property type="entry name" value="GT_2_like_c"/>
    <property type="match status" value="1"/>
</dbReference>
<feature type="region of interest" description="Disordered" evidence="5">
    <location>
        <begin position="318"/>
        <end position="339"/>
    </location>
</feature>
<organism evidence="7 8">
    <name type="scientific">Streptomyces curacoi</name>
    <dbReference type="NCBI Taxonomy" id="146536"/>
    <lineage>
        <taxon>Bacteria</taxon>
        <taxon>Bacillati</taxon>
        <taxon>Actinomycetota</taxon>
        <taxon>Actinomycetes</taxon>
        <taxon>Kitasatosporales</taxon>
        <taxon>Streptomycetaceae</taxon>
        <taxon>Streptomyces</taxon>
    </lineage>
</organism>
<dbReference type="AlphaFoldDB" id="A0A117P7K3"/>
<evidence type="ECO:0000256" key="3">
    <source>
        <dbReference type="ARBA" id="ARBA00022676"/>
    </source>
</evidence>
<evidence type="ECO:0000259" key="6">
    <source>
        <dbReference type="Pfam" id="PF00535"/>
    </source>
</evidence>
<comment type="pathway">
    <text evidence="1">Cell wall biogenesis; cell wall polysaccharide biosynthesis.</text>
</comment>
<evidence type="ECO:0000313" key="7">
    <source>
        <dbReference type="EMBL" id="KUM74541.1"/>
    </source>
</evidence>
<dbReference type="STRING" id="146536.AQI70_16970"/>
<protein>
    <submittedName>
        <fullName evidence="7">Glycosyl transferase</fullName>
    </submittedName>
</protein>
<dbReference type="OrthoDB" id="9771846at2"/>
<dbReference type="PANTHER" id="PTHR43179">
    <property type="entry name" value="RHAMNOSYLTRANSFERASE WBBL"/>
    <property type="match status" value="1"/>
</dbReference>
<proteinExistence type="inferred from homology"/>
<keyword evidence="3" id="KW-0328">Glycosyltransferase</keyword>
<dbReference type="EMBL" id="LMWJ01000013">
    <property type="protein sequence ID" value="KUM74541.1"/>
    <property type="molecule type" value="Genomic_DNA"/>
</dbReference>